<protein>
    <submittedName>
        <fullName evidence="1">Uncharacterized protein</fullName>
    </submittedName>
</protein>
<evidence type="ECO:0000313" key="1">
    <source>
        <dbReference type="EMBL" id="KAK4419208.1"/>
    </source>
</evidence>
<accession>A0AAE2CEJ7</accession>
<proteinExistence type="predicted"/>
<reference evidence="1" key="2">
    <citation type="journal article" date="2024" name="Plant">
        <title>Genomic evolution and insights into agronomic trait innovations of Sesamum species.</title>
        <authorList>
            <person name="Miao H."/>
            <person name="Wang L."/>
            <person name="Qu L."/>
            <person name="Liu H."/>
            <person name="Sun Y."/>
            <person name="Le M."/>
            <person name="Wang Q."/>
            <person name="Wei S."/>
            <person name="Zheng Y."/>
            <person name="Lin W."/>
            <person name="Duan Y."/>
            <person name="Cao H."/>
            <person name="Xiong S."/>
            <person name="Wang X."/>
            <person name="Wei L."/>
            <person name="Li C."/>
            <person name="Ma Q."/>
            <person name="Ju M."/>
            <person name="Zhao R."/>
            <person name="Li G."/>
            <person name="Mu C."/>
            <person name="Tian Q."/>
            <person name="Mei H."/>
            <person name="Zhang T."/>
            <person name="Gao T."/>
            <person name="Zhang H."/>
        </authorList>
    </citation>
    <scope>NUCLEOTIDE SEQUENCE</scope>
    <source>
        <strain evidence="1">3651</strain>
    </source>
</reference>
<dbReference type="EMBL" id="JACGWO010000009">
    <property type="protein sequence ID" value="KAK4419208.1"/>
    <property type="molecule type" value="Genomic_DNA"/>
</dbReference>
<dbReference type="Proteomes" id="UP001293254">
    <property type="component" value="Unassembled WGS sequence"/>
</dbReference>
<reference evidence="1" key="1">
    <citation type="submission" date="2020-06" db="EMBL/GenBank/DDBJ databases">
        <authorList>
            <person name="Li T."/>
            <person name="Hu X."/>
            <person name="Zhang T."/>
            <person name="Song X."/>
            <person name="Zhang H."/>
            <person name="Dai N."/>
            <person name="Sheng W."/>
            <person name="Hou X."/>
            <person name="Wei L."/>
        </authorList>
    </citation>
    <scope>NUCLEOTIDE SEQUENCE</scope>
    <source>
        <strain evidence="1">3651</strain>
        <tissue evidence="1">Leaf</tissue>
    </source>
</reference>
<name>A0AAE2CEJ7_9LAMI</name>
<evidence type="ECO:0000313" key="2">
    <source>
        <dbReference type="Proteomes" id="UP001293254"/>
    </source>
</evidence>
<sequence length="182" mass="20417">MEDEEESAAEEKMRFSTQIKILFVCTYTPSVSIGGRYPETCSCQLLDLLCSASAQQQRAGVRPSLAELAGYGTDTWTWSPPRNRLLQSAIQAVAIAEPVFQVRVLFKLFFAFSIRMSVTVGFQSAKAETNSYLGGGRHRFIYSHLPSNTWMESFGNVEGKWPIYGKRSPPYLTEKSLQKVRG</sequence>
<keyword evidence="2" id="KW-1185">Reference proteome</keyword>
<dbReference type="AlphaFoldDB" id="A0AAE2CEJ7"/>
<organism evidence="1 2">
    <name type="scientific">Sesamum alatum</name>
    <dbReference type="NCBI Taxonomy" id="300844"/>
    <lineage>
        <taxon>Eukaryota</taxon>
        <taxon>Viridiplantae</taxon>
        <taxon>Streptophyta</taxon>
        <taxon>Embryophyta</taxon>
        <taxon>Tracheophyta</taxon>
        <taxon>Spermatophyta</taxon>
        <taxon>Magnoliopsida</taxon>
        <taxon>eudicotyledons</taxon>
        <taxon>Gunneridae</taxon>
        <taxon>Pentapetalae</taxon>
        <taxon>asterids</taxon>
        <taxon>lamiids</taxon>
        <taxon>Lamiales</taxon>
        <taxon>Pedaliaceae</taxon>
        <taxon>Sesamum</taxon>
    </lineage>
</organism>
<gene>
    <name evidence="1" type="ORF">Salat_2333600</name>
</gene>
<comment type="caution">
    <text evidence="1">The sequence shown here is derived from an EMBL/GenBank/DDBJ whole genome shotgun (WGS) entry which is preliminary data.</text>
</comment>